<dbReference type="RefSeq" id="WP_227531343.1">
    <property type="nucleotide sequence ID" value="NZ_JAGTTM010000008.1"/>
</dbReference>
<sequence>MLTVYLDQNKWIDLARAESGHPQGVRFVETLAVLKAAADDGRARFPLSMAHYYETGKQRDRRKREELTATMTRLAGMLRIAPPHVIVPWEIKRALIDSFGLGIPVEKLDLFGFGAAHAAASPSLRYVAPAEYRGVPLPADVRQELQRRVEPEYERVILAGATPDGMPDDRRIILNDMKNVTDDRFVDGQRNVAEVLKSIGRRRLSDVMVATAIADIIDPLLRISGQLGVEFNDIVDRMTHLIEAMPSRWVEMRLRQARQANPQKEWSGNDLNDVTALAIAVPYCDIVVTEKSWAAMLTDAKIPARFDHRVIASLDDLVNFLEAIPRPQSPKQNVEE</sequence>
<proteinExistence type="predicted"/>
<organism evidence="1 2">
    <name type="scientific">Microbacterium tenebrionis</name>
    <dbReference type="NCBI Taxonomy" id="2830665"/>
    <lineage>
        <taxon>Bacteria</taxon>
        <taxon>Bacillati</taxon>
        <taxon>Actinomycetota</taxon>
        <taxon>Actinomycetes</taxon>
        <taxon>Micrococcales</taxon>
        <taxon>Microbacteriaceae</taxon>
        <taxon>Microbacterium</taxon>
    </lineage>
</organism>
<dbReference type="Proteomes" id="UP001139289">
    <property type="component" value="Unassembled WGS sequence"/>
</dbReference>
<gene>
    <name evidence="1" type="ORF">KEC56_13395</name>
</gene>
<accession>A0A9X1S0D7</accession>
<comment type="caution">
    <text evidence="1">The sequence shown here is derived from an EMBL/GenBank/DDBJ whole genome shotgun (WGS) entry which is preliminary data.</text>
</comment>
<dbReference type="EMBL" id="JAGTTM010000008">
    <property type="protein sequence ID" value="MCC2030491.1"/>
    <property type="molecule type" value="Genomic_DNA"/>
</dbReference>
<reference evidence="1" key="1">
    <citation type="submission" date="2021-04" db="EMBL/GenBank/DDBJ databases">
        <title>Microbacterium tenobrionis sp. nov. and Microbacterium allomyrinae sp. nov., isolated from larvae of Tenobrio molitor and Allomyrina dichotoma, respectively.</title>
        <authorList>
            <person name="Lee S.D."/>
        </authorList>
    </citation>
    <scope>NUCLEOTIDE SEQUENCE</scope>
    <source>
        <strain evidence="1">YMB-B2</strain>
    </source>
</reference>
<name>A0A9X1S0D7_9MICO</name>
<evidence type="ECO:0000313" key="1">
    <source>
        <dbReference type="EMBL" id="MCC2030491.1"/>
    </source>
</evidence>
<evidence type="ECO:0000313" key="2">
    <source>
        <dbReference type="Proteomes" id="UP001139289"/>
    </source>
</evidence>
<protein>
    <submittedName>
        <fullName evidence="1">Uncharacterized protein</fullName>
    </submittedName>
</protein>
<keyword evidence="2" id="KW-1185">Reference proteome</keyword>
<dbReference type="AlphaFoldDB" id="A0A9X1S0D7"/>